<evidence type="ECO:0000313" key="3">
    <source>
        <dbReference type="Proteomes" id="UP000019260"/>
    </source>
</evidence>
<dbReference type="SUPFAM" id="SSF53474">
    <property type="entry name" value="alpha/beta-Hydrolases"/>
    <property type="match status" value="1"/>
</dbReference>
<dbReference type="EMBL" id="CP006720">
    <property type="protein sequence ID" value="AHI58611.1"/>
    <property type="molecule type" value="Genomic_DNA"/>
</dbReference>
<dbReference type="InterPro" id="IPR022742">
    <property type="entry name" value="Hydrolase_4"/>
</dbReference>
<protein>
    <recommendedName>
        <fullName evidence="1">Serine aminopeptidase S33 domain-containing protein</fullName>
    </recommendedName>
</protein>
<keyword evidence="3" id="KW-1185">Reference proteome</keyword>
<reference evidence="2 3" key="1">
    <citation type="submission" date="2013-09" db="EMBL/GenBank/DDBJ databases">
        <title>Complete genome sequence of Spiroplasma mirum suckling mouse cataract agent.</title>
        <authorList>
            <person name="Landry C.A."/>
            <person name="Bastian F.O."/>
            <person name="Thune R.L."/>
        </authorList>
    </citation>
    <scope>NUCLEOTIDE SEQUENCE [LARGE SCALE GENOMIC DNA]</scope>
    <source>
        <strain evidence="2 3">SMCA</strain>
    </source>
</reference>
<dbReference type="STRING" id="838561.P344_06550"/>
<dbReference type="eggNOG" id="COG2267">
    <property type="taxonomic scope" value="Bacteria"/>
</dbReference>
<dbReference type="Pfam" id="PF12146">
    <property type="entry name" value="Hydrolase_4"/>
    <property type="match status" value="1"/>
</dbReference>
<dbReference type="PANTHER" id="PTHR11614">
    <property type="entry name" value="PHOSPHOLIPASE-RELATED"/>
    <property type="match status" value="1"/>
</dbReference>
<accession>W6ANJ6</accession>
<evidence type="ECO:0000313" key="2">
    <source>
        <dbReference type="EMBL" id="AHI58611.1"/>
    </source>
</evidence>
<proteinExistence type="predicted"/>
<dbReference type="RefSeq" id="WP_236681379.1">
    <property type="nucleotide sequence ID" value="NZ_CP002082.1"/>
</dbReference>
<name>W6ANJ6_9MOLU</name>
<dbReference type="PATRIC" id="fig|838561.3.peg.1259"/>
<dbReference type="Proteomes" id="UP000019260">
    <property type="component" value="Chromosome"/>
</dbReference>
<dbReference type="InterPro" id="IPR029058">
    <property type="entry name" value="AB_hydrolase_fold"/>
</dbReference>
<dbReference type="KEGG" id="smia:P344_06550"/>
<evidence type="ECO:0000259" key="1">
    <source>
        <dbReference type="Pfam" id="PF12146"/>
    </source>
</evidence>
<dbReference type="HOGENOM" id="CLU_1915784_0_0_14"/>
<sequence>MEKVKEFELKLRDGKDLHMYEWLNVEKPKGILQLVHEHVNMLCLRYQDFANFLNKNGYLVIANNHRGHGKTVKNKEDFGYFADENGWQILVDDLYEVNKYIQENYPRLPIVMFGHSMGFFSSALCNWTRVIR</sequence>
<dbReference type="Gene3D" id="3.40.50.1820">
    <property type="entry name" value="alpha/beta hydrolase"/>
    <property type="match status" value="1"/>
</dbReference>
<gene>
    <name evidence="2" type="ORF">P344_06550</name>
</gene>
<organism evidence="2 3">
    <name type="scientific">Spiroplasma mirum ATCC 29335</name>
    <dbReference type="NCBI Taxonomy" id="838561"/>
    <lineage>
        <taxon>Bacteria</taxon>
        <taxon>Bacillati</taxon>
        <taxon>Mycoplasmatota</taxon>
        <taxon>Mollicutes</taxon>
        <taxon>Entomoplasmatales</taxon>
        <taxon>Spiroplasmataceae</taxon>
        <taxon>Spiroplasma</taxon>
    </lineage>
</organism>
<dbReference type="InterPro" id="IPR051044">
    <property type="entry name" value="MAG_DAG_Lipase"/>
</dbReference>
<feature type="domain" description="Serine aminopeptidase S33" evidence="1">
    <location>
        <begin position="27"/>
        <end position="118"/>
    </location>
</feature>
<dbReference type="AlphaFoldDB" id="W6ANJ6"/>